<dbReference type="InterPro" id="IPR019734">
    <property type="entry name" value="TPR_rpt"/>
</dbReference>
<sequence length="1033" mass="118945">MHSRTFILILFAVVYSISLKARILTSSDSWALNKFNSSNDSTIALQLLEKGKTYGKQRQFDSAAYYAKASKEMFREMQMWDHYQMAGGDLVLSLIYLDQLDNASKINKEVRKAFEGQFTSDTSNYTRLLNIQGGIYSMLRKLDSGILIMEQLVALEKNIPGHEISMNMAGNYNNLGTLYTDYHIYDKALKYYDSAAMIHEKVLRKDSEYAARMYSNKAIVLKSAGNFEESLKHNRQSFLIFKNLLEEDHPRLALGLFNIAHDLIDRHDNDEDIHEALELLERGKQILDDGHNESHVYMIDYYRYSAKAYKILHQNELAIDHLNNAINRNITIYGKSHPDIGILKGELADVFIQMKSFDLAEKELDEAMDLFKDGIASDYKRIALIHSRKALIAQEKNLYQKALDLYNKAIAIYIPQVNFANPLNNPKVEDLIVDENLFMILQRKSEILQALHKHRQDPDYLHAALDTYMLISDYIKLSRKGFYGTFAKLKFNEKKDKIYQKGIHTAVELFEKTRDPRALDRAFSLADDHKSGILMETIGSSEARIFANISENLIDRENQLKASIDFTKKRIFEFKNQPAMQDSVLRKLEAKLFFLNTELEGLSKEIEAKYPSYHELKYNYDRIEIDKLKADLLGNNQALVQYFLSDSILYVFVLDRQGINHFQKPFNGENQQSILQFLSSIRDRDLALYSVKAHDLYKYLLAEIIDHYKTHNEQIDNLIIIPDGILGYIPFEVLISIDPEKNANYSQFNYLIKDFEISYHYSANLLSFNKENKEPTAHDPFIGFAPEFKGNRNQQLLAFNEAERSYMDKVSALPQAKQEVETIAKLLNGKANIGESATEYNFKEQSKNAHIIHLASHSLINDVDPLYSKLIFNAENDTVEDGLLHTYELYNMRLQAELACLSACNTGIGKYYRGEGIMSLARGFMYAGVPNVMMSLWSVSDQSTKDIMQYFYEELANGTPKSAALRAAKLKYLSTADNISADPYYWGAFIYLGEVNPETNRNPVIVLILFLVLLPLTFWIFIKFRGRKEHVDD</sequence>
<dbReference type="PROSITE" id="PS50005">
    <property type="entry name" value="TPR"/>
    <property type="match status" value="1"/>
</dbReference>
<dbReference type="SUPFAM" id="SSF48452">
    <property type="entry name" value="TPR-like"/>
    <property type="match status" value="2"/>
</dbReference>
<feature type="transmembrane region" description="Helical" evidence="2">
    <location>
        <begin position="1004"/>
        <end position="1022"/>
    </location>
</feature>
<evidence type="ECO:0000256" key="1">
    <source>
        <dbReference type="PROSITE-ProRule" id="PRU00339"/>
    </source>
</evidence>
<dbReference type="InterPro" id="IPR024983">
    <property type="entry name" value="CHAT_dom"/>
</dbReference>
<dbReference type="Proteomes" id="UP001172082">
    <property type="component" value="Unassembled WGS sequence"/>
</dbReference>
<protein>
    <submittedName>
        <fullName evidence="4">CHAT domain-containing protein</fullName>
    </submittedName>
</protein>
<accession>A0ABT8KKJ8</accession>
<dbReference type="SMART" id="SM00028">
    <property type="entry name" value="TPR"/>
    <property type="match status" value="6"/>
</dbReference>
<feature type="domain" description="CHAT" evidence="3">
    <location>
        <begin position="693"/>
        <end position="993"/>
    </location>
</feature>
<keyword evidence="1" id="KW-0802">TPR repeat</keyword>
<gene>
    <name evidence="4" type="ORF">QQ008_02825</name>
</gene>
<comment type="caution">
    <text evidence="4">The sequence shown here is derived from an EMBL/GenBank/DDBJ whole genome shotgun (WGS) entry which is preliminary data.</text>
</comment>
<reference evidence="4" key="1">
    <citation type="submission" date="2023-06" db="EMBL/GenBank/DDBJ databases">
        <title>Genomic of Parafulvivirga corallium.</title>
        <authorList>
            <person name="Wang G."/>
        </authorList>
    </citation>
    <scope>NUCLEOTIDE SEQUENCE</scope>
    <source>
        <strain evidence="4">BMA10</strain>
    </source>
</reference>
<name>A0ABT8KKJ8_9BACT</name>
<evidence type="ECO:0000313" key="4">
    <source>
        <dbReference type="EMBL" id="MDN5200268.1"/>
    </source>
</evidence>
<dbReference type="PANTHER" id="PTHR10098">
    <property type="entry name" value="RAPSYN-RELATED"/>
    <property type="match status" value="1"/>
</dbReference>
<feature type="repeat" description="TPR" evidence="1">
    <location>
        <begin position="169"/>
        <end position="202"/>
    </location>
</feature>
<dbReference type="Pfam" id="PF13424">
    <property type="entry name" value="TPR_12"/>
    <property type="match status" value="1"/>
</dbReference>
<dbReference type="Pfam" id="PF12770">
    <property type="entry name" value="CHAT"/>
    <property type="match status" value="1"/>
</dbReference>
<dbReference type="Gene3D" id="1.25.40.10">
    <property type="entry name" value="Tetratricopeptide repeat domain"/>
    <property type="match status" value="2"/>
</dbReference>
<proteinExistence type="predicted"/>
<keyword evidence="2" id="KW-1133">Transmembrane helix</keyword>
<keyword evidence="2" id="KW-0472">Membrane</keyword>
<dbReference type="InterPro" id="IPR011990">
    <property type="entry name" value="TPR-like_helical_dom_sf"/>
</dbReference>
<dbReference type="RefSeq" id="WP_346750293.1">
    <property type="nucleotide sequence ID" value="NZ_JAUJEA010000001.1"/>
</dbReference>
<evidence type="ECO:0000256" key="2">
    <source>
        <dbReference type="SAM" id="Phobius"/>
    </source>
</evidence>
<organism evidence="4 5">
    <name type="scientific">Splendidivirga corallicola</name>
    <dbReference type="NCBI Taxonomy" id="3051826"/>
    <lineage>
        <taxon>Bacteria</taxon>
        <taxon>Pseudomonadati</taxon>
        <taxon>Bacteroidota</taxon>
        <taxon>Cytophagia</taxon>
        <taxon>Cytophagales</taxon>
        <taxon>Splendidivirgaceae</taxon>
        <taxon>Splendidivirga</taxon>
    </lineage>
</organism>
<keyword evidence="2" id="KW-0812">Transmembrane</keyword>
<dbReference type="EMBL" id="JAUJEA010000001">
    <property type="protein sequence ID" value="MDN5200268.1"/>
    <property type="molecule type" value="Genomic_DNA"/>
</dbReference>
<evidence type="ECO:0000259" key="3">
    <source>
        <dbReference type="Pfam" id="PF12770"/>
    </source>
</evidence>
<evidence type="ECO:0000313" key="5">
    <source>
        <dbReference type="Proteomes" id="UP001172082"/>
    </source>
</evidence>
<keyword evidence="5" id="KW-1185">Reference proteome</keyword>